<keyword evidence="4" id="KW-0378">Hydrolase</keyword>
<proteinExistence type="inferred from homology"/>
<dbReference type="Gene3D" id="3.50.30.60">
    <property type="entry name" value="LD-carboxypeptidase A C-terminal domain-like"/>
    <property type="match status" value="1"/>
</dbReference>
<evidence type="ECO:0000313" key="9">
    <source>
        <dbReference type="EMBL" id="MBH9554079.1"/>
    </source>
</evidence>
<keyword evidence="2" id="KW-0121">Carboxypeptidase</keyword>
<dbReference type="PANTHER" id="PTHR30237">
    <property type="entry name" value="MURAMOYLTETRAPEPTIDE CARBOXYPEPTIDASE"/>
    <property type="match status" value="1"/>
</dbReference>
<evidence type="ECO:0000313" key="10">
    <source>
        <dbReference type="Proteomes" id="UP000620139"/>
    </source>
</evidence>
<dbReference type="CDD" id="cd07025">
    <property type="entry name" value="Peptidase_S66"/>
    <property type="match status" value="1"/>
</dbReference>
<evidence type="ECO:0000256" key="3">
    <source>
        <dbReference type="ARBA" id="ARBA00022670"/>
    </source>
</evidence>
<name>A0A931IXP0_9BURK</name>
<evidence type="ECO:0000259" key="7">
    <source>
        <dbReference type="Pfam" id="PF02016"/>
    </source>
</evidence>
<keyword evidence="10" id="KW-1185">Reference proteome</keyword>
<keyword evidence="3" id="KW-0645">Protease</keyword>
<evidence type="ECO:0000256" key="5">
    <source>
        <dbReference type="ARBA" id="ARBA00022825"/>
    </source>
</evidence>
<evidence type="ECO:0000256" key="2">
    <source>
        <dbReference type="ARBA" id="ARBA00022645"/>
    </source>
</evidence>
<dbReference type="GO" id="GO:0004180">
    <property type="term" value="F:carboxypeptidase activity"/>
    <property type="evidence" value="ECO:0007669"/>
    <property type="project" value="UniProtKB-KW"/>
</dbReference>
<feature type="domain" description="LD-carboxypeptidase N-terminal" evidence="7">
    <location>
        <begin position="12"/>
        <end position="122"/>
    </location>
</feature>
<dbReference type="Pfam" id="PF17676">
    <property type="entry name" value="Peptidase_S66C"/>
    <property type="match status" value="1"/>
</dbReference>
<dbReference type="EMBL" id="JAEDAL010000009">
    <property type="protein sequence ID" value="MBH9554079.1"/>
    <property type="molecule type" value="Genomic_DNA"/>
</dbReference>
<evidence type="ECO:0000256" key="1">
    <source>
        <dbReference type="ARBA" id="ARBA00010233"/>
    </source>
</evidence>
<accession>A0A931IXP0</accession>
<keyword evidence="5" id="KW-0720">Serine protease</keyword>
<dbReference type="Proteomes" id="UP000620139">
    <property type="component" value="Unassembled WGS sequence"/>
</dbReference>
<dbReference type="AlphaFoldDB" id="A0A931IXP0"/>
<sequence>MTASIASQTLCLFSPSGVVTDRAGLRRAEKYLSGLGFEVEVDAAATARRQRFAGDDADRLTALHRVADSGVEVALATRGGYGLTRLLDALDWPKIAASVARGTRWVGMSDITALQLGLLAHAKGCGVTWNGPLAVADFGVAAADGGVDDITEACFVEAVRGELEAIGFRESGAPRGTQPHEGLEAEGLLWGGNLSMVLSLLGTPHWPKVKGGILFLEEVAEHPYRVERMLLQLAQAGVLDQQKVVLVGDCGGWKPAAHDGGYRLKDALAAVQARTKTPILQGLPIGHVPRTKVCLPVGAKAQLVVQGRDVLVAWGHV</sequence>
<dbReference type="SUPFAM" id="SSF141986">
    <property type="entry name" value="LD-carboxypeptidase A C-terminal domain-like"/>
    <property type="match status" value="1"/>
</dbReference>
<dbReference type="PIRSF" id="PIRSF028757">
    <property type="entry name" value="LD-carboxypeptidase"/>
    <property type="match status" value="1"/>
</dbReference>
<feature type="active site" description="Charge relay system" evidence="6">
    <location>
        <position position="217"/>
    </location>
</feature>
<gene>
    <name evidence="9" type="ORF">I7X43_14635</name>
</gene>
<dbReference type="Pfam" id="PF02016">
    <property type="entry name" value="Peptidase_S66"/>
    <property type="match status" value="1"/>
</dbReference>
<dbReference type="Gene3D" id="3.40.50.10740">
    <property type="entry name" value="Class I glutamine amidotransferase-like"/>
    <property type="match status" value="1"/>
</dbReference>
<dbReference type="GO" id="GO:0008236">
    <property type="term" value="F:serine-type peptidase activity"/>
    <property type="evidence" value="ECO:0007669"/>
    <property type="project" value="UniProtKB-KW"/>
</dbReference>
<dbReference type="SUPFAM" id="SSF52317">
    <property type="entry name" value="Class I glutamine amidotransferase-like"/>
    <property type="match status" value="1"/>
</dbReference>
<dbReference type="RefSeq" id="WP_198101696.1">
    <property type="nucleotide sequence ID" value="NZ_JAEDAL010000009.1"/>
</dbReference>
<evidence type="ECO:0000256" key="4">
    <source>
        <dbReference type="ARBA" id="ARBA00022801"/>
    </source>
</evidence>
<dbReference type="InterPro" id="IPR027478">
    <property type="entry name" value="LdcA_N"/>
</dbReference>
<dbReference type="GO" id="GO:0006508">
    <property type="term" value="P:proteolysis"/>
    <property type="evidence" value="ECO:0007669"/>
    <property type="project" value="UniProtKB-KW"/>
</dbReference>
<feature type="active site" description="Nucleophile" evidence="6">
    <location>
        <position position="109"/>
    </location>
</feature>
<dbReference type="InterPro" id="IPR040921">
    <property type="entry name" value="Peptidase_S66C"/>
</dbReference>
<dbReference type="InterPro" id="IPR029062">
    <property type="entry name" value="Class_I_gatase-like"/>
</dbReference>
<evidence type="ECO:0000259" key="8">
    <source>
        <dbReference type="Pfam" id="PF17676"/>
    </source>
</evidence>
<comment type="caution">
    <text evidence="9">The sequence shown here is derived from an EMBL/GenBank/DDBJ whole genome shotgun (WGS) entry which is preliminary data.</text>
</comment>
<reference evidence="9" key="1">
    <citation type="submission" date="2020-12" db="EMBL/GenBank/DDBJ databases">
        <title>The genome sequence of Inhella sp. 4Y17.</title>
        <authorList>
            <person name="Liu Y."/>
        </authorList>
    </citation>
    <scope>NUCLEOTIDE SEQUENCE</scope>
    <source>
        <strain evidence="9">4Y10</strain>
    </source>
</reference>
<evidence type="ECO:0000256" key="6">
    <source>
        <dbReference type="PIRSR" id="PIRSR028757-1"/>
    </source>
</evidence>
<protein>
    <submittedName>
        <fullName evidence="9">LD-carboxypeptidase</fullName>
    </submittedName>
</protein>
<dbReference type="InterPro" id="IPR003507">
    <property type="entry name" value="S66_fam"/>
</dbReference>
<dbReference type="PANTHER" id="PTHR30237:SF2">
    <property type="entry name" value="MUREIN TETRAPEPTIDE CARBOXYPEPTIDASE"/>
    <property type="match status" value="1"/>
</dbReference>
<comment type="similarity">
    <text evidence="1">Belongs to the peptidase S66 family.</text>
</comment>
<feature type="active site" description="Charge relay system" evidence="6">
    <location>
        <position position="287"/>
    </location>
</feature>
<feature type="domain" description="LD-carboxypeptidase C-terminal" evidence="8">
    <location>
        <begin position="186"/>
        <end position="303"/>
    </location>
</feature>
<dbReference type="InterPro" id="IPR027461">
    <property type="entry name" value="Carboxypeptidase_A_C_sf"/>
</dbReference>
<organism evidence="9 10">
    <name type="scientific">Inhella gelatinilytica</name>
    <dbReference type="NCBI Taxonomy" id="2795030"/>
    <lineage>
        <taxon>Bacteria</taxon>
        <taxon>Pseudomonadati</taxon>
        <taxon>Pseudomonadota</taxon>
        <taxon>Betaproteobacteria</taxon>
        <taxon>Burkholderiales</taxon>
        <taxon>Sphaerotilaceae</taxon>
        <taxon>Inhella</taxon>
    </lineage>
</organism>
<dbReference type="InterPro" id="IPR040449">
    <property type="entry name" value="Peptidase_S66_N"/>
</dbReference>